<keyword evidence="2" id="KW-1185">Reference proteome</keyword>
<gene>
    <name evidence="1" type="ORF">C2G38_1445314</name>
</gene>
<sequence>MLSDSYNKKRKYVSQKSQAINSKIVKTSIQTLKTFKPYWNEFTKEISQKLPLHITVATNLNTLNSPSIRLAQNAWF</sequence>
<protein>
    <submittedName>
        <fullName evidence="1">Uncharacterized protein</fullName>
    </submittedName>
</protein>
<comment type="caution">
    <text evidence="1">The sequence shown here is derived from an EMBL/GenBank/DDBJ whole genome shotgun (WGS) entry which is preliminary data.</text>
</comment>
<organism evidence="1 2">
    <name type="scientific">Gigaspora rosea</name>
    <dbReference type="NCBI Taxonomy" id="44941"/>
    <lineage>
        <taxon>Eukaryota</taxon>
        <taxon>Fungi</taxon>
        <taxon>Fungi incertae sedis</taxon>
        <taxon>Mucoromycota</taxon>
        <taxon>Glomeromycotina</taxon>
        <taxon>Glomeromycetes</taxon>
        <taxon>Diversisporales</taxon>
        <taxon>Gigasporaceae</taxon>
        <taxon>Gigaspora</taxon>
    </lineage>
</organism>
<dbReference type="OrthoDB" id="2490079at2759"/>
<dbReference type="EMBL" id="QKWP01000618">
    <property type="protein sequence ID" value="RIB17283.1"/>
    <property type="molecule type" value="Genomic_DNA"/>
</dbReference>
<dbReference type="AlphaFoldDB" id="A0A397VBB4"/>
<reference evidence="1 2" key="1">
    <citation type="submission" date="2018-06" db="EMBL/GenBank/DDBJ databases">
        <title>Comparative genomics reveals the genomic features of Rhizophagus irregularis, R. cerebriforme, R. diaphanum and Gigaspora rosea, and their symbiotic lifestyle signature.</title>
        <authorList>
            <person name="Morin E."/>
            <person name="San Clemente H."/>
            <person name="Chen E.C.H."/>
            <person name="De La Providencia I."/>
            <person name="Hainaut M."/>
            <person name="Kuo A."/>
            <person name="Kohler A."/>
            <person name="Murat C."/>
            <person name="Tang N."/>
            <person name="Roy S."/>
            <person name="Loubradou J."/>
            <person name="Henrissat B."/>
            <person name="Grigoriev I.V."/>
            <person name="Corradi N."/>
            <person name="Roux C."/>
            <person name="Martin F.M."/>
        </authorList>
    </citation>
    <scope>NUCLEOTIDE SEQUENCE [LARGE SCALE GENOMIC DNA]</scope>
    <source>
        <strain evidence="1 2">DAOM 194757</strain>
    </source>
</reference>
<proteinExistence type="predicted"/>
<dbReference type="Proteomes" id="UP000266673">
    <property type="component" value="Unassembled WGS sequence"/>
</dbReference>
<evidence type="ECO:0000313" key="2">
    <source>
        <dbReference type="Proteomes" id="UP000266673"/>
    </source>
</evidence>
<name>A0A397VBB4_9GLOM</name>
<accession>A0A397VBB4</accession>
<evidence type="ECO:0000313" key="1">
    <source>
        <dbReference type="EMBL" id="RIB17283.1"/>
    </source>
</evidence>